<dbReference type="SUPFAM" id="SSF103473">
    <property type="entry name" value="MFS general substrate transporter"/>
    <property type="match status" value="1"/>
</dbReference>
<feature type="transmembrane region" description="Helical" evidence="2">
    <location>
        <begin position="61"/>
        <end position="82"/>
    </location>
</feature>
<dbReference type="AlphaFoldDB" id="A0A1Y3BQI8"/>
<evidence type="ECO:0000313" key="3">
    <source>
        <dbReference type="EMBL" id="OTF82063.1"/>
    </source>
</evidence>
<dbReference type="Pfam" id="PF03137">
    <property type="entry name" value="OATP"/>
    <property type="match status" value="1"/>
</dbReference>
<name>A0A1Y3BQI8_EURMA</name>
<dbReference type="GO" id="GO:0015347">
    <property type="term" value="F:sodium-independent organic anion transmembrane transporter activity"/>
    <property type="evidence" value="ECO:0007669"/>
    <property type="project" value="TreeGrafter"/>
</dbReference>
<feature type="non-terminal residue" evidence="3">
    <location>
        <position position="1"/>
    </location>
</feature>
<dbReference type="InterPro" id="IPR004156">
    <property type="entry name" value="OATP"/>
</dbReference>
<dbReference type="GO" id="GO:0016323">
    <property type="term" value="C:basolateral plasma membrane"/>
    <property type="evidence" value="ECO:0007669"/>
    <property type="project" value="TreeGrafter"/>
</dbReference>
<proteinExistence type="predicted"/>
<keyword evidence="2" id="KW-0472">Membrane</keyword>
<evidence type="ECO:0000313" key="4">
    <source>
        <dbReference type="Proteomes" id="UP000194236"/>
    </source>
</evidence>
<feature type="transmembrane region" description="Helical" evidence="2">
    <location>
        <begin position="21"/>
        <end position="41"/>
    </location>
</feature>
<reference evidence="3 4" key="1">
    <citation type="submission" date="2017-03" db="EMBL/GenBank/DDBJ databases">
        <title>Genome Survey of Euroglyphus maynei.</title>
        <authorList>
            <person name="Arlian L.G."/>
            <person name="Morgan M.S."/>
            <person name="Rider S.D."/>
        </authorList>
    </citation>
    <scope>NUCLEOTIDE SEQUENCE [LARGE SCALE GENOMIC DNA]</scope>
    <source>
        <strain evidence="3">Arlian Lab</strain>
        <tissue evidence="3">Whole body</tissue>
    </source>
</reference>
<keyword evidence="2" id="KW-0812">Transmembrane</keyword>
<keyword evidence="2" id="KW-1133">Transmembrane helix</keyword>
<dbReference type="PANTHER" id="PTHR11388">
    <property type="entry name" value="ORGANIC ANION TRANSPORTER"/>
    <property type="match status" value="1"/>
</dbReference>
<keyword evidence="1" id="KW-1015">Disulfide bond</keyword>
<dbReference type="PANTHER" id="PTHR11388:SF159">
    <property type="entry name" value="SOLUTE CARRIER ORGANIC ANION TRANSPORTER FAMILY MEMBER 74D"/>
    <property type="match status" value="1"/>
</dbReference>
<keyword evidence="4" id="KW-1185">Reference proteome</keyword>
<sequence length="282" mass="31371">ESYHDNGGGFSQALKRLLTNNILLCRTASSVLHILPISGLYTFLPKYLESQFQLTATDANIIAGLAGILVMGFGIFASGTFMRRYNPSARCKLYGNCKCEQQNSNNNNNNDLNGMVKNLIAKPGICPLQCNTLTLYIIIFSFTVLIHSTSEVGSMLLTLRCVEPRDKAMALGFISFATGLFGKFFACLSFRKLLYLLTGNVPCPILYGSVIDSTCLFWEENCGKLGACRLYDSTRFRQLFHGLTALIMFFAFCIDLIVCYKASAIRFNDETHDKNENQVVIT</sequence>
<comment type="caution">
    <text evidence="3">The sequence shown here is derived from an EMBL/GenBank/DDBJ whole genome shotgun (WGS) entry which is preliminary data.</text>
</comment>
<gene>
    <name evidence="3" type="ORF">BLA29_005001</name>
</gene>
<organism evidence="3 4">
    <name type="scientific">Euroglyphus maynei</name>
    <name type="common">Mayne's house dust mite</name>
    <dbReference type="NCBI Taxonomy" id="6958"/>
    <lineage>
        <taxon>Eukaryota</taxon>
        <taxon>Metazoa</taxon>
        <taxon>Ecdysozoa</taxon>
        <taxon>Arthropoda</taxon>
        <taxon>Chelicerata</taxon>
        <taxon>Arachnida</taxon>
        <taxon>Acari</taxon>
        <taxon>Acariformes</taxon>
        <taxon>Sarcoptiformes</taxon>
        <taxon>Astigmata</taxon>
        <taxon>Psoroptidia</taxon>
        <taxon>Analgoidea</taxon>
        <taxon>Pyroglyphidae</taxon>
        <taxon>Pyroglyphinae</taxon>
        <taxon>Euroglyphus</taxon>
    </lineage>
</organism>
<evidence type="ECO:0000256" key="1">
    <source>
        <dbReference type="ARBA" id="ARBA00023157"/>
    </source>
</evidence>
<feature type="transmembrane region" description="Helical" evidence="2">
    <location>
        <begin position="168"/>
        <end position="186"/>
    </location>
</feature>
<dbReference type="OrthoDB" id="5062115at2759"/>
<protein>
    <submittedName>
        <fullName evidence="3">Uncharacterized protein</fullName>
    </submittedName>
</protein>
<feature type="transmembrane region" description="Helical" evidence="2">
    <location>
        <begin position="239"/>
        <end position="260"/>
    </location>
</feature>
<dbReference type="Proteomes" id="UP000194236">
    <property type="component" value="Unassembled WGS sequence"/>
</dbReference>
<dbReference type="GO" id="GO:0043252">
    <property type="term" value="P:sodium-independent organic anion transport"/>
    <property type="evidence" value="ECO:0007669"/>
    <property type="project" value="TreeGrafter"/>
</dbReference>
<feature type="transmembrane region" description="Helical" evidence="2">
    <location>
        <begin position="125"/>
        <end position="148"/>
    </location>
</feature>
<evidence type="ECO:0000256" key="2">
    <source>
        <dbReference type="SAM" id="Phobius"/>
    </source>
</evidence>
<dbReference type="InterPro" id="IPR036259">
    <property type="entry name" value="MFS_trans_sf"/>
</dbReference>
<dbReference type="EMBL" id="MUJZ01010411">
    <property type="protein sequence ID" value="OTF82063.1"/>
    <property type="molecule type" value="Genomic_DNA"/>
</dbReference>
<accession>A0A1Y3BQI8</accession>